<evidence type="ECO:0000256" key="1">
    <source>
        <dbReference type="ARBA" id="ARBA00004571"/>
    </source>
</evidence>
<keyword evidence="9" id="KW-0998">Cell outer membrane</keyword>
<dbReference type="PANTHER" id="PTHR32552">
    <property type="entry name" value="FERRICHROME IRON RECEPTOR-RELATED"/>
    <property type="match status" value="1"/>
</dbReference>
<dbReference type="Pfam" id="PF00593">
    <property type="entry name" value="TonB_dep_Rec_b-barrel"/>
    <property type="match status" value="1"/>
</dbReference>
<keyword evidence="7" id="KW-0798">TonB box</keyword>
<keyword evidence="4" id="KW-0812">Transmembrane</keyword>
<name>A0A382B2K0_9ZZZZ</name>
<proteinExistence type="predicted"/>
<feature type="non-terminal residue" evidence="12">
    <location>
        <position position="657"/>
    </location>
</feature>
<evidence type="ECO:0000256" key="3">
    <source>
        <dbReference type="ARBA" id="ARBA00022496"/>
    </source>
</evidence>
<organism evidence="12">
    <name type="scientific">marine metagenome</name>
    <dbReference type="NCBI Taxonomy" id="408172"/>
    <lineage>
        <taxon>unclassified sequences</taxon>
        <taxon>metagenomes</taxon>
        <taxon>ecological metagenomes</taxon>
    </lineage>
</organism>
<evidence type="ECO:0000256" key="5">
    <source>
        <dbReference type="ARBA" id="ARBA00023004"/>
    </source>
</evidence>
<dbReference type="InterPro" id="IPR036942">
    <property type="entry name" value="Beta-barrel_TonB_sf"/>
</dbReference>
<protein>
    <recommendedName>
        <fullName evidence="13">TonB-dependent receptor plug domain-containing protein</fullName>
    </recommendedName>
</protein>
<keyword evidence="2" id="KW-0813">Transport</keyword>
<feature type="domain" description="TonB-dependent receptor plug" evidence="11">
    <location>
        <begin position="47"/>
        <end position="157"/>
    </location>
</feature>
<keyword evidence="8" id="KW-0472">Membrane</keyword>
<dbReference type="PROSITE" id="PS52016">
    <property type="entry name" value="TONB_DEPENDENT_REC_3"/>
    <property type="match status" value="1"/>
</dbReference>
<sequence>MSFTRFTIGILAVLLSYIGMITPTMAEEKSLTIEEIVVTARKQEESVQDVPIAITAISEELSNSTIRNLQDLNGFAPNVIIGEDGGRGGGGANINIRGISPPRSDDNSFDAPIAVVVDGVYLGSNAGGIIENFDLERVELLRGPQGTLFGKNTVGGVINVIRSRPTGELGGRFKLTLGEDGQQELRAVVNTSLIEDQLAAKFFATDMQYDGFLSNVTLGGKQPETDYQNYGVTFLWTPNDRFEALFTAEKFQDDSDLNAYHTNYNVGPGVIAPPTDPNESDYSGGFATCAIYPQTCRTSLDTPNVSENDKNNSGELSVDAYTLNMKYELTDNLTLVSVTGYRDMYEYRFFDFDGSSAPYITIERLNDYDQLSQELRLDGNWDNVTLSSGLYYYTSEFTQDWSTGDNFWASLFGAVAYDPFLYGLCLGGAFAPIACDSGLTSITPGADVYQILYETQETTSYAVFAQVDWEFTENWTLTAGLRYTREEKDFVAGQSYLTNEARQWLRNFPEYADLDNEWTETSPKLGITYRINDDSMVYASYSEGFHSGGFFGVNQNTRDFIRDQYDPEFAKSWEIGYKSMHLDNRLRLNVTAFFNDFSDKQESFVAIDDDTKTVATVFDNASDVEYKGLELELQYVFTENFRAFFNYGYLDAEYKEF</sequence>
<comment type="subcellular location">
    <subcellularLocation>
        <location evidence="1">Cell outer membrane</location>
        <topology evidence="1">Multi-pass membrane protein</topology>
    </subcellularLocation>
</comment>
<evidence type="ECO:0000259" key="11">
    <source>
        <dbReference type="Pfam" id="PF07715"/>
    </source>
</evidence>
<evidence type="ECO:0008006" key="13">
    <source>
        <dbReference type="Google" id="ProtNLM"/>
    </source>
</evidence>
<gene>
    <name evidence="12" type="ORF">METZ01_LOCUS160890</name>
</gene>
<dbReference type="InterPro" id="IPR000531">
    <property type="entry name" value="Beta-barrel_TonB"/>
</dbReference>
<dbReference type="Gene3D" id="2.40.170.20">
    <property type="entry name" value="TonB-dependent receptor, beta-barrel domain"/>
    <property type="match status" value="1"/>
</dbReference>
<dbReference type="GO" id="GO:0009279">
    <property type="term" value="C:cell outer membrane"/>
    <property type="evidence" value="ECO:0007669"/>
    <property type="project" value="UniProtKB-SubCell"/>
</dbReference>
<keyword evidence="3" id="KW-0410">Iron transport</keyword>
<keyword evidence="6" id="KW-0406">Ion transport</keyword>
<dbReference type="EMBL" id="UINC01027934">
    <property type="protein sequence ID" value="SVB08036.1"/>
    <property type="molecule type" value="Genomic_DNA"/>
</dbReference>
<keyword evidence="5" id="KW-0408">Iron</keyword>
<evidence type="ECO:0000259" key="10">
    <source>
        <dbReference type="Pfam" id="PF00593"/>
    </source>
</evidence>
<evidence type="ECO:0000256" key="9">
    <source>
        <dbReference type="ARBA" id="ARBA00023237"/>
    </source>
</evidence>
<dbReference type="AlphaFoldDB" id="A0A382B2K0"/>
<evidence type="ECO:0000256" key="8">
    <source>
        <dbReference type="ARBA" id="ARBA00023136"/>
    </source>
</evidence>
<dbReference type="SUPFAM" id="SSF56935">
    <property type="entry name" value="Porins"/>
    <property type="match status" value="1"/>
</dbReference>
<dbReference type="InterPro" id="IPR012910">
    <property type="entry name" value="Plug_dom"/>
</dbReference>
<feature type="domain" description="TonB-dependent receptor-like beta-barrel" evidence="10">
    <location>
        <begin position="273"/>
        <end position="655"/>
    </location>
</feature>
<evidence type="ECO:0000256" key="7">
    <source>
        <dbReference type="ARBA" id="ARBA00023077"/>
    </source>
</evidence>
<accession>A0A382B2K0</accession>
<feature type="non-terminal residue" evidence="12">
    <location>
        <position position="1"/>
    </location>
</feature>
<dbReference type="PANTHER" id="PTHR32552:SF81">
    <property type="entry name" value="TONB-DEPENDENT OUTER MEMBRANE RECEPTOR"/>
    <property type="match status" value="1"/>
</dbReference>
<reference evidence="12" key="1">
    <citation type="submission" date="2018-05" db="EMBL/GenBank/DDBJ databases">
        <authorList>
            <person name="Lanie J.A."/>
            <person name="Ng W.-L."/>
            <person name="Kazmierczak K.M."/>
            <person name="Andrzejewski T.M."/>
            <person name="Davidsen T.M."/>
            <person name="Wayne K.J."/>
            <person name="Tettelin H."/>
            <person name="Glass J.I."/>
            <person name="Rusch D."/>
            <person name="Podicherti R."/>
            <person name="Tsui H.-C.T."/>
            <person name="Winkler M.E."/>
        </authorList>
    </citation>
    <scope>NUCLEOTIDE SEQUENCE</scope>
</reference>
<dbReference type="InterPro" id="IPR039426">
    <property type="entry name" value="TonB-dep_rcpt-like"/>
</dbReference>
<evidence type="ECO:0000313" key="12">
    <source>
        <dbReference type="EMBL" id="SVB08036.1"/>
    </source>
</evidence>
<dbReference type="Pfam" id="PF07715">
    <property type="entry name" value="Plug"/>
    <property type="match status" value="1"/>
</dbReference>
<evidence type="ECO:0000256" key="6">
    <source>
        <dbReference type="ARBA" id="ARBA00023065"/>
    </source>
</evidence>
<dbReference type="GO" id="GO:0006826">
    <property type="term" value="P:iron ion transport"/>
    <property type="evidence" value="ECO:0007669"/>
    <property type="project" value="UniProtKB-KW"/>
</dbReference>
<evidence type="ECO:0000256" key="2">
    <source>
        <dbReference type="ARBA" id="ARBA00022448"/>
    </source>
</evidence>
<evidence type="ECO:0000256" key="4">
    <source>
        <dbReference type="ARBA" id="ARBA00022692"/>
    </source>
</evidence>